<feature type="transmembrane region" description="Helical" evidence="5">
    <location>
        <begin position="34"/>
        <end position="50"/>
    </location>
</feature>
<keyword evidence="5" id="KW-0812">Transmembrane</keyword>
<reference evidence="7 10" key="2">
    <citation type="submission" date="2018-01" db="EMBL/GenBank/DDBJ databases">
        <title>Complete genome sequence of Caulobacter flavus RHGG3.</title>
        <authorList>
            <person name="Yang E."/>
        </authorList>
    </citation>
    <scope>NUCLEOTIDE SEQUENCE [LARGE SCALE GENOMIC DNA]</scope>
    <source>
        <strain evidence="7 10">RHGG3</strain>
    </source>
</reference>
<feature type="region of interest" description="Disordered" evidence="4">
    <location>
        <begin position="608"/>
        <end position="631"/>
    </location>
</feature>
<dbReference type="CDD" id="cd10280">
    <property type="entry name" value="PQQ_mGDH"/>
    <property type="match status" value="1"/>
</dbReference>
<reference evidence="8 9" key="1">
    <citation type="submission" date="2017-12" db="EMBL/GenBank/DDBJ databases">
        <title>The genome sequence of Caulobacter flavus CGMCC1 15093.</title>
        <authorList>
            <person name="Gao J."/>
            <person name="Mao X."/>
            <person name="Sun J."/>
        </authorList>
    </citation>
    <scope>NUCLEOTIDE SEQUENCE [LARGE SCALE GENOMIC DNA]</scope>
    <source>
        <strain evidence="8 9">CGMCC1 15093</strain>
    </source>
</reference>
<dbReference type="GO" id="GO:0016020">
    <property type="term" value="C:membrane"/>
    <property type="evidence" value="ECO:0007669"/>
    <property type="project" value="InterPro"/>
</dbReference>
<comment type="similarity">
    <text evidence="2">Belongs to the bacterial PQQ dehydrogenase family.</text>
</comment>
<keyword evidence="3" id="KW-0560">Oxidoreductase</keyword>
<dbReference type="EMBL" id="PJRQ01000011">
    <property type="protein sequence ID" value="PLR18355.1"/>
    <property type="molecule type" value="Genomic_DNA"/>
</dbReference>
<evidence type="ECO:0000313" key="8">
    <source>
        <dbReference type="EMBL" id="PLR18355.1"/>
    </source>
</evidence>
<feature type="transmembrane region" description="Helical" evidence="5">
    <location>
        <begin position="79"/>
        <end position="100"/>
    </location>
</feature>
<feature type="transmembrane region" description="Helical" evidence="5">
    <location>
        <begin position="7"/>
        <end position="28"/>
    </location>
</feature>
<evidence type="ECO:0000256" key="4">
    <source>
        <dbReference type="SAM" id="MobiDB-lite"/>
    </source>
</evidence>
<dbReference type="Proteomes" id="UP000234483">
    <property type="component" value="Unassembled WGS sequence"/>
</dbReference>
<proteinExistence type="inferred from homology"/>
<evidence type="ECO:0000313" key="7">
    <source>
        <dbReference type="EMBL" id="AYV47514.1"/>
    </source>
</evidence>
<keyword evidence="5" id="KW-1133">Transmembrane helix</keyword>
<evidence type="ECO:0000313" key="10">
    <source>
        <dbReference type="Proteomes" id="UP000281192"/>
    </source>
</evidence>
<dbReference type="EMBL" id="CP026100">
    <property type="protein sequence ID" value="AYV47514.1"/>
    <property type="molecule type" value="Genomic_DNA"/>
</dbReference>
<dbReference type="GO" id="GO:0048038">
    <property type="term" value="F:quinone binding"/>
    <property type="evidence" value="ECO:0007669"/>
    <property type="project" value="InterPro"/>
</dbReference>
<evidence type="ECO:0000313" key="9">
    <source>
        <dbReference type="Proteomes" id="UP000234483"/>
    </source>
</evidence>
<dbReference type="RefSeq" id="WP_101712164.1">
    <property type="nucleotide sequence ID" value="NZ_CP026100.1"/>
</dbReference>
<dbReference type="NCBIfam" id="TIGR03074">
    <property type="entry name" value="PQQ_membr_DH"/>
    <property type="match status" value="1"/>
</dbReference>
<sequence length="782" mass="83194">MSVLVRLLGALLVLIGLVLGVGGAWLAVLGGSPYYVLAGLGLLVAGVLITRLKPAGAIVYFVIFALTLVWALWETGLDGWALVPRLVAPLVILLLIVLSLPVLTRRGSKPMLAGLTAFVVLVGVGGAIVATANRPTPARPLPAALAGPGAAMGADWIAYGGSHDAQRFSAAAQITKANVGKLERVWTFRTGDLPEKFGAETTPLKIGDSVYLCSAMNQLFALDARDGKQRWAYDPKVSKDAIPYTAACRGVTYFVQPGAAPDAACAARIIEGTLDGRLIAVDARTGKPCADFGHGGQVDIKIGMGEVTPGMVSITSAPTIVRGIIVTGHQVLDGQKRWAPSGVIQGYDAVTGQMRFAWDMMAPDITGLPPTGRTYTPGTPNMWTTATGDDALGLVYLPMGNSAADYYSSLRRPAEKEWSSALVALDVTTGKPRWKFQTAHNDVWDYDLGSQGTLVDFPSASGLVPAIILPSKQGEIYILDRRTGRPLTGVEERGVPGGGVEPAERAKTQPFSLYHSLAKPRLTEKDMWGMSPIDQMICRIQFKRAIYNGPYTPPQAKARWIQYPGYNGGSDWGGIALDPRRGVIVANYNDMPNYNQLIPRAVADAKGWFPRGDPREKTKAGGAEGAGDPQTGVPYAIDVNAGWRMPGTGMLCKRPPYGGIRAIDLKTGATLWDRPFGTARRNGPFGIPSMLPVDIGTPNNGGSVVTAGGLVFIAAATDNLFRAIDIETGKTVWSDVLPAGGQANPMVYEQDGRQYVVIMAGGHHFMETPEGDYLIAYALPKS</sequence>
<dbReference type="AlphaFoldDB" id="A0A2N5CX29"/>
<keyword evidence="5" id="KW-0472">Membrane</keyword>
<dbReference type="InterPro" id="IPR002372">
    <property type="entry name" value="PQQ_rpt_dom"/>
</dbReference>
<feature type="transmembrane region" description="Helical" evidence="5">
    <location>
        <begin position="57"/>
        <end position="73"/>
    </location>
</feature>
<evidence type="ECO:0000259" key="6">
    <source>
        <dbReference type="Pfam" id="PF01011"/>
    </source>
</evidence>
<evidence type="ECO:0000256" key="5">
    <source>
        <dbReference type="SAM" id="Phobius"/>
    </source>
</evidence>
<dbReference type="PANTHER" id="PTHR32303">
    <property type="entry name" value="QUINOPROTEIN ALCOHOL DEHYDROGENASE (CYTOCHROME C)"/>
    <property type="match status" value="1"/>
</dbReference>
<dbReference type="InterPro" id="IPR018391">
    <property type="entry name" value="PQQ_b-propeller_rpt"/>
</dbReference>
<dbReference type="Gene3D" id="2.140.10.10">
    <property type="entry name" value="Quinoprotein alcohol dehydrogenase-like superfamily"/>
    <property type="match status" value="2"/>
</dbReference>
<dbReference type="Proteomes" id="UP000281192">
    <property type="component" value="Chromosome"/>
</dbReference>
<protein>
    <submittedName>
        <fullName evidence="8">Membrane-bound PQQ-dependent dehydrogenase, glucose/quinate/shikimate family</fullName>
    </submittedName>
</protein>
<keyword evidence="10" id="KW-1185">Reference proteome</keyword>
<dbReference type="SMART" id="SM00564">
    <property type="entry name" value="PQQ"/>
    <property type="match status" value="5"/>
</dbReference>
<evidence type="ECO:0000256" key="1">
    <source>
        <dbReference type="ARBA" id="ARBA00001931"/>
    </source>
</evidence>
<accession>A0A2N5CX29</accession>
<feature type="domain" description="Pyrrolo-quinoline quinone repeat" evidence="6">
    <location>
        <begin position="156"/>
        <end position="756"/>
    </location>
</feature>
<dbReference type="Pfam" id="PF01011">
    <property type="entry name" value="PQQ"/>
    <property type="match status" value="1"/>
</dbReference>
<dbReference type="InterPro" id="IPR011047">
    <property type="entry name" value="Quinoprotein_ADH-like_sf"/>
</dbReference>
<dbReference type="InterPro" id="IPR017511">
    <property type="entry name" value="PQQ_mDH"/>
</dbReference>
<comment type="cofactor">
    <cofactor evidence="1">
        <name>pyrroloquinoline quinone</name>
        <dbReference type="ChEBI" id="CHEBI:58442"/>
    </cofactor>
</comment>
<dbReference type="PANTHER" id="PTHR32303:SF4">
    <property type="entry name" value="QUINOPROTEIN GLUCOSE DEHYDROGENASE"/>
    <property type="match status" value="1"/>
</dbReference>
<name>A0A2N5CX29_9CAUL</name>
<feature type="transmembrane region" description="Helical" evidence="5">
    <location>
        <begin position="112"/>
        <end position="132"/>
    </location>
</feature>
<evidence type="ECO:0000256" key="3">
    <source>
        <dbReference type="ARBA" id="ARBA00023002"/>
    </source>
</evidence>
<gene>
    <name evidence="7" type="ORF">C1707_15285</name>
    <name evidence="8" type="ORF">CFHF_06280</name>
</gene>
<dbReference type="KEGG" id="cfh:C1707_15285"/>
<dbReference type="OrthoDB" id="9794322at2"/>
<dbReference type="SUPFAM" id="SSF50998">
    <property type="entry name" value="Quinoprotein alcohol dehydrogenase-like"/>
    <property type="match status" value="1"/>
</dbReference>
<evidence type="ECO:0000256" key="2">
    <source>
        <dbReference type="ARBA" id="ARBA00008156"/>
    </source>
</evidence>
<dbReference type="GO" id="GO:0008876">
    <property type="term" value="F:quinoprotein glucose dehydrogenase activity"/>
    <property type="evidence" value="ECO:0007669"/>
    <property type="project" value="TreeGrafter"/>
</dbReference>
<organism evidence="8 9">
    <name type="scientific">Caulobacter flavus</name>
    <dbReference type="NCBI Taxonomy" id="1679497"/>
    <lineage>
        <taxon>Bacteria</taxon>
        <taxon>Pseudomonadati</taxon>
        <taxon>Pseudomonadota</taxon>
        <taxon>Alphaproteobacteria</taxon>
        <taxon>Caulobacterales</taxon>
        <taxon>Caulobacteraceae</taxon>
        <taxon>Caulobacter</taxon>
    </lineage>
</organism>